<protein>
    <submittedName>
        <fullName evidence="3">Glutathione S-transferase</fullName>
    </submittedName>
</protein>
<dbReference type="PROSITE" id="PS50405">
    <property type="entry name" value="GST_CTER"/>
    <property type="match status" value="1"/>
</dbReference>
<dbReference type="PANTHER" id="PTHR44051:SF2">
    <property type="entry name" value="HYPOTHETICAL GLUTATHIONE S-TRANSFERASE LIKE PROTEIN"/>
    <property type="match status" value="1"/>
</dbReference>
<dbReference type="InterPro" id="IPR036282">
    <property type="entry name" value="Glutathione-S-Trfase_C_sf"/>
</dbReference>
<evidence type="ECO:0000313" key="4">
    <source>
        <dbReference type="Proteomes" id="UP000199120"/>
    </source>
</evidence>
<evidence type="ECO:0000259" key="1">
    <source>
        <dbReference type="PROSITE" id="PS50404"/>
    </source>
</evidence>
<dbReference type="InterPro" id="IPR036249">
    <property type="entry name" value="Thioredoxin-like_sf"/>
</dbReference>
<dbReference type="SUPFAM" id="SSF47616">
    <property type="entry name" value="GST C-terminal domain-like"/>
    <property type="match status" value="1"/>
</dbReference>
<dbReference type="InterPro" id="IPR010987">
    <property type="entry name" value="Glutathione-S-Trfase_C-like"/>
</dbReference>
<dbReference type="SUPFAM" id="SSF52833">
    <property type="entry name" value="Thioredoxin-like"/>
    <property type="match status" value="1"/>
</dbReference>
<dbReference type="PANTHER" id="PTHR44051">
    <property type="entry name" value="GLUTATHIONE S-TRANSFERASE-RELATED"/>
    <property type="match status" value="1"/>
</dbReference>
<name>A0A1H7RQ72_9BURK</name>
<evidence type="ECO:0000259" key="2">
    <source>
        <dbReference type="PROSITE" id="PS50405"/>
    </source>
</evidence>
<dbReference type="Proteomes" id="UP000199120">
    <property type="component" value="Unassembled WGS sequence"/>
</dbReference>
<dbReference type="Pfam" id="PF13409">
    <property type="entry name" value="GST_N_2"/>
    <property type="match status" value="1"/>
</dbReference>
<dbReference type="AlphaFoldDB" id="A0A1H7RQ72"/>
<dbReference type="EMBL" id="FOAJ01000010">
    <property type="protein sequence ID" value="SEL62440.1"/>
    <property type="molecule type" value="Genomic_DNA"/>
</dbReference>
<dbReference type="PROSITE" id="PS50404">
    <property type="entry name" value="GST_NTER"/>
    <property type="match status" value="1"/>
</dbReference>
<dbReference type="SFLD" id="SFLDG00358">
    <property type="entry name" value="Main_(cytGST)"/>
    <property type="match status" value="1"/>
</dbReference>
<dbReference type="STRING" id="416943.SAMN05445871_5513"/>
<dbReference type="RefSeq" id="WP_090551645.1">
    <property type="nucleotide sequence ID" value="NZ_FNSR01000003.1"/>
</dbReference>
<dbReference type="InterPro" id="IPR004045">
    <property type="entry name" value="Glutathione_S-Trfase_N"/>
</dbReference>
<keyword evidence="3" id="KW-0808">Transferase</keyword>
<keyword evidence="4" id="KW-1185">Reference proteome</keyword>
<organism evidence="3 4">
    <name type="scientific">Paraburkholderia caballeronis</name>
    <dbReference type="NCBI Taxonomy" id="416943"/>
    <lineage>
        <taxon>Bacteria</taxon>
        <taxon>Pseudomonadati</taxon>
        <taxon>Pseudomonadota</taxon>
        <taxon>Betaproteobacteria</taxon>
        <taxon>Burkholderiales</taxon>
        <taxon>Burkholderiaceae</taxon>
        <taxon>Paraburkholderia</taxon>
    </lineage>
</organism>
<accession>A0A1H7RQ72</accession>
<gene>
    <name evidence="3" type="ORF">SAMN05192542_110139</name>
</gene>
<dbReference type="GO" id="GO:0016740">
    <property type="term" value="F:transferase activity"/>
    <property type="evidence" value="ECO:0007669"/>
    <property type="project" value="UniProtKB-KW"/>
</dbReference>
<dbReference type="InterPro" id="IPR040079">
    <property type="entry name" value="Glutathione_S-Trfase"/>
</dbReference>
<evidence type="ECO:0000313" key="3">
    <source>
        <dbReference type="EMBL" id="SEL62440.1"/>
    </source>
</evidence>
<dbReference type="SFLD" id="SFLDS00019">
    <property type="entry name" value="Glutathione_Transferase_(cytos"/>
    <property type="match status" value="1"/>
</dbReference>
<reference evidence="4" key="1">
    <citation type="submission" date="2016-10" db="EMBL/GenBank/DDBJ databases">
        <authorList>
            <person name="Varghese N."/>
            <person name="Submissions S."/>
        </authorList>
    </citation>
    <scope>NUCLEOTIDE SEQUENCE [LARGE SCALE GENOMIC DNA]</scope>
    <source>
        <strain evidence="4">LMG 26416</strain>
    </source>
</reference>
<sequence length="209" mass="23311">MLRLYEDELCGDSYKVRLMLALLGVDYERVRVERYPSAQHETPDFLALNSLGTLPVLDVDGTPLRDAHAILVWLARRHGDTAWLPADDPLRLAQVQTWLGFAARLGDAVFALRDYVLHGIGVQHAHAGADAKRYLRVLDETCWFNDAAGTPFVAGTRAPTIADIACFVPVALLDEAEIDTIDYPALARWSTRIRRLKRFVPMAGVYPAI</sequence>
<feature type="domain" description="GST N-terminal" evidence="1">
    <location>
        <begin position="1"/>
        <end position="82"/>
    </location>
</feature>
<dbReference type="Gene3D" id="1.20.1050.10">
    <property type="match status" value="1"/>
</dbReference>
<proteinExistence type="predicted"/>
<dbReference type="OrthoDB" id="9797500at2"/>
<feature type="domain" description="GST C-terminal" evidence="2">
    <location>
        <begin position="88"/>
        <end position="209"/>
    </location>
</feature>
<dbReference type="Gene3D" id="3.40.30.10">
    <property type="entry name" value="Glutaredoxin"/>
    <property type="match status" value="1"/>
</dbReference>